<evidence type="ECO:0000313" key="2">
    <source>
        <dbReference type="Proteomes" id="UP000250140"/>
    </source>
</evidence>
<keyword evidence="2" id="KW-1185">Reference proteome</keyword>
<evidence type="ECO:0000313" key="1">
    <source>
        <dbReference type="EMBL" id="OCL09263.1"/>
    </source>
</evidence>
<dbReference type="AlphaFoldDB" id="A0A8E2F2U8"/>
<accession>A0A8E2F2U8</accession>
<organism evidence="1 2">
    <name type="scientific">Glonium stellatum</name>
    <dbReference type="NCBI Taxonomy" id="574774"/>
    <lineage>
        <taxon>Eukaryota</taxon>
        <taxon>Fungi</taxon>
        <taxon>Dikarya</taxon>
        <taxon>Ascomycota</taxon>
        <taxon>Pezizomycotina</taxon>
        <taxon>Dothideomycetes</taxon>
        <taxon>Pleosporomycetidae</taxon>
        <taxon>Gloniales</taxon>
        <taxon>Gloniaceae</taxon>
        <taxon>Glonium</taxon>
    </lineage>
</organism>
<gene>
    <name evidence="1" type="ORF">AOQ84DRAFT_375959</name>
</gene>
<dbReference type="InterPro" id="IPR036188">
    <property type="entry name" value="FAD/NAD-bd_sf"/>
</dbReference>
<dbReference type="Proteomes" id="UP000250140">
    <property type="component" value="Unassembled WGS sequence"/>
</dbReference>
<protein>
    <submittedName>
        <fullName evidence="1">Uncharacterized protein</fullName>
    </submittedName>
</protein>
<dbReference type="EMBL" id="KV749472">
    <property type="protein sequence ID" value="OCL09263.1"/>
    <property type="molecule type" value="Genomic_DNA"/>
</dbReference>
<dbReference type="Gene3D" id="3.50.50.60">
    <property type="entry name" value="FAD/NAD(P)-binding domain"/>
    <property type="match status" value="1"/>
</dbReference>
<reference evidence="1 2" key="1">
    <citation type="journal article" date="2016" name="Nat. Commun.">
        <title>Ectomycorrhizal ecology is imprinted in the genome of the dominant symbiotic fungus Cenococcum geophilum.</title>
        <authorList>
            <consortium name="DOE Joint Genome Institute"/>
            <person name="Peter M."/>
            <person name="Kohler A."/>
            <person name="Ohm R.A."/>
            <person name="Kuo A."/>
            <person name="Krutzmann J."/>
            <person name="Morin E."/>
            <person name="Arend M."/>
            <person name="Barry K.W."/>
            <person name="Binder M."/>
            <person name="Choi C."/>
            <person name="Clum A."/>
            <person name="Copeland A."/>
            <person name="Grisel N."/>
            <person name="Haridas S."/>
            <person name="Kipfer T."/>
            <person name="LaButti K."/>
            <person name="Lindquist E."/>
            <person name="Lipzen A."/>
            <person name="Maire R."/>
            <person name="Meier B."/>
            <person name="Mihaltcheva S."/>
            <person name="Molinier V."/>
            <person name="Murat C."/>
            <person name="Poggeler S."/>
            <person name="Quandt C.A."/>
            <person name="Sperisen C."/>
            <person name="Tritt A."/>
            <person name="Tisserant E."/>
            <person name="Crous P.W."/>
            <person name="Henrissat B."/>
            <person name="Nehls U."/>
            <person name="Egli S."/>
            <person name="Spatafora J.W."/>
            <person name="Grigoriev I.V."/>
            <person name="Martin F.M."/>
        </authorList>
    </citation>
    <scope>NUCLEOTIDE SEQUENCE [LARGE SCALE GENOMIC DNA]</scope>
    <source>
        <strain evidence="1 2">CBS 207.34</strain>
    </source>
</reference>
<proteinExistence type="predicted"/>
<name>A0A8E2F2U8_9PEZI</name>
<dbReference type="OrthoDB" id="16820at2759"/>
<sequence length="134" mass="14904">MGWALTPRLAGKGDAIINDGKQYEAGVFIAAERVDSKSQKLVGGQTRARPSSRAVWRAAFPIEHLDENPEAKELFDMTNGNELIVRTWLGPLTYALTPTREDLIVWIMNYDVTDNEAESWNNAIEADEVLEGIA</sequence>